<reference evidence="3" key="1">
    <citation type="journal article" date="2023" name="Mol. Biol. Evol.">
        <title>Third-Generation Sequencing Reveals the Adaptive Role of the Epigenome in Three Deep-Sea Polychaetes.</title>
        <authorList>
            <person name="Perez M."/>
            <person name="Aroh O."/>
            <person name="Sun Y."/>
            <person name="Lan Y."/>
            <person name="Juniper S.K."/>
            <person name="Young C.R."/>
            <person name="Angers B."/>
            <person name="Qian P.Y."/>
        </authorList>
    </citation>
    <scope>NUCLEOTIDE SEQUENCE</scope>
    <source>
        <strain evidence="3">P08H-3</strain>
    </source>
</reference>
<dbReference type="Pfam" id="PF04991">
    <property type="entry name" value="LicD"/>
    <property type="match status" value="1"/>
</dbReference>
<proteinExistence type="predicted"/>
<evidence type="ECO:0000313" key="4">
    <source>
        <dbReference type="Proteomes" id="UP001208570"/>
    </source>
</evidence>
<dbReference type="GO" id="GO:0009100">
    <property type="term" value="P:glycoprotein metabolic process"/>
    <property type="evidence" value="ECO:0007669"/>
    <property type="project" value="UniProtKB-ARBA"/>
</dbReference>
<gene>
    <name evidence="3" type="ORF">LSH36_547g04005</name>
</gene>
<keyword evidence="1" id="KW-0472">Membrane</keyword>
<evidence type="ECO:0000259" key="2">
    <source>
        <dbReference type="Pfam" id="PF04991"/>
    </source>
</evidence>
<keyword evidence="1" id="KW-1133">Transmembrane helix</keyword>
<dbReference type="AlphaFoldDB" id="A0AAD9J7I6"/>
<dbReference type="Proteomes" id="UP001208570">
    <property type="component" value="Unassembled WGS sequence"/>
</dbReference>
<name>A0AAD9J7I6_9ANNE</name>
<dbReference type="InterPro" id="IPR007074">
    <property type="entry name" value="LicD/FKTN/FKRP_NTP_transf"/>
</dbReference>
<dbReference type="PANTHER" id="PTHR43404">
    <property type="entry name" value="LIPOPOLYSACCHARIDE CHOLINEPHOSPHOTRANSFERASE LICD"/>
    <property type="match status" value="1"/>
</dbReference>
<dbReference type="PANTHER" id="PTHR43404:SF1">
    <property type="entry name" value="MNN4P"/>
    <property type="match status" value="1"/>
</dbReference>
<evidence type="ECO:0000313" key="3">
    <source>
        <dbReference type="EMBL" id="KAK2147568.1"/>
    </source>
</evidence>
<dbReference type="EMBL" id="JAODUP010000547">
    <property type="protein sequence ID" value="KAK2147568.1"/>
    <property type="molecule type" value="Genomic_DNA"/>
</dbReference>
<keyword evidence="4" id="KW-1185">Reference proteome</keyword>
<keyword evidence="1" id="KW-0812">Transmembrane</keyword>
<sequence>MGLWQRVTFIKSSKSLIFTTVFFLFLYVIVMFVPKASILGSNTTPGLQNVTKLYGPVYIEQMINSCKCYSSKDQKLLPKMLKTGPSSRIWDGLHIDQLKSLRGDLKGGNRKRRTGMTKVGTAYHPAINATYRRMMKDLIVAFNDVAKEQNLIYFLYGGTLIGSYRHHGMIPWDDDVDVAVYDKQKSILKAAFSSLPKTFKGVVAQYRWKLTFRHLPPTRKGKSWSYPFLDISFFGVSSDVVYDTDRGWNNRGFRFKTGDVFPLVERPFWDLWLPAPRRTGVVLNTTYNIETCVSLSYSHREEKFLDRSFVLPCDKIKDYYPVVERRTRTGSLGGSGSGSHNWGHVRGVEYVEGCWEGFPELRSLYSAERGLSS</sequence>
<comment type="caution">
    <text evidence="3">The sequence shown here is derived from an EMBL/GenBank/DDBJ whole genome shotgun (WGS) entry which is preliminary data.</text>
</comment>
<protein>
    <recommendedName>
        <fullName evidence="2">LicD/FKTN/FKRP nucleotidyltransferase domain-containing protein</fullName>
    </recommendedName>
</protein>
<dbReference type="InterPro" id="IPR052942">
    <property type="entry name" value="LPS_cholinephosphotransferase"/>
</dbReference>
<feature type="domain" description="LicD/FKTN/FKRP nucleotidyltransferase" evidence="2">
    <location>
        <begin position="146"/>
        <end position="199"/>
    </location>
</feature>
<organism evidence="3 4">
    <name type="scientific">Paralvinella palmiformis</name>
    <dbReference type="NCBI Taxonomy" id="53620"/>
    <lineage>
        <taxon>Eukaryota</taxon>
        <taxon>Metazoa</taxon>
        <taxon>Spiralia</taxon>
        <taxon>Lophotrochozoa</taxon>
        <taxon>Annelida</taxon>
        <taxon>Polychaeta</taxon>
        <taxon>Sedentaria</taxon>
        <taxon>Canalipalpata</taxon>
        <taxon>Terebellida</taxon>
        <taxon>Terebelliformia</taxon>
        <taxon>Alvinellidae</taxon>
        <taxon>Paralvinella</taxon>
    </lineage>
</organism>
<accession>A0AAD9J7I6</accession>
<evidence type="ECO:0000256" key="1">
    <source>
        <dbReference type="SAM" id="Phobius"/>
    </source>
</evidence>
<feature type="transmembrane region" description="Helical" evidence="1">
    <location>
        <begin position="16"/>
        <end position="34"/>
    </location>
</feature>